<dbReference type="RefSeq" id="WP_071875661.1">
    <property type="nucleotide sequence ID" value="NZ_JBHSHF010000018.1"/>
</dbReference>
<keyword evidence="8" id="KW-1185">Reference proteome</keyword>
<sequence>MEISQGIQLIQEQKIIYLLSLLSVAMIIDFISGVYAAKLHKEITSKRGINGIIRKVASMILLVFFLPVSLIIPGQTGIALLSVLYLGYLFMEIQSILENYQKIGIDTHYLQKILTKLKEKVDLDEKDD</sequence>
<name>A0A1L8QNQ6_9ENTE</name>
<evidence type="ECO:0000256" key="1">
    <source>
        <dbReference type="ARBA" id="ARBA00004141"/>
    </source>
</evidence>
<protein>
    <recommendedName>
        <fullName evidence="9">Holin</fullName>
    </recommendedName>
</protein>
<reference evidence="7 8" key="1">
    <citation type="submission" date="2014-12" db="EMBL/GenBank/DDBJ databases">
        <title>Draft genome sequences of 29 type strains of Enterococci.</title>
        <authorList>
            <person name="Zhong Z."/>
            <person name="Sun Z."/>
            <person name="Liu W."/>
            <person name="Zhang W."/>
            <person name="Zhang H."/>
        </authorList>
    </citation>
    <scope>NUCLEOTIDE SEQUENCE [LARGE SCALE GENOMIC DNA]</scope>
    <source>
        <strain evidence="7 8">DSM 17690</strain>
    </source>
</reference>
<dbReference type="OrthoDB" id="2193270at2"/>
<dbReference type="NCBIfam" id="TIGR01593">
    <property type="entry name" value="holin_tox_secr"/>
    <property type="match status" value="1"/>
</dbReference>
<comment type="subcellular location">
    <subcellularLocation>
        <location evidence="1">Membrane</location>
        <topology evidence="1">Multi-pass membrane protein</topology>
    </subcellularLocation>
</comment>
<comment type="similarity">
    <text evidence="5">Belongs to the bacteriophage holin family. Cp-1 holin subfamily.</text>
</comment>
<evidence type="ECO:0000256" key="4">
    <source>
        <dbReference type="ARBA" id="ARBA00023136"/>
    </source>
</evidence>
<evidence type="ECO:0000256" key="6">
    <source>
        <dbReference type="SAM" id="Phobius"/>
    </source>
</evidence>
<evidence type="ECO:0000256" key="3">
    <source>
        <dbReference type="ARBA" id="ARBA00022989"/>
    </source>
</evidence>
<evidence type="ECO:0000313" key="8">
    <source>
        <dbReference type="Proteomes" id="UP000182149"/>
    </source>
</evidence>
<dbReference type="STRING" id="328396.RU93_GL001222"/>
<dbReference type="Proteomes" id="UP000182149">
    <property type="component" value="Unassembled WGS sequence"/>
</dbReference>
<evidence type="ECO:0000256" key="2">
    <source>
        <dbReference type="ARBA" id="ARBA00022692"/>
    </source>
</evidence>
<keyword evidence="3 6" id="KW-1133">Transmembrane helix</keyword>
<evidence type="ECO:0000256" key="5">
    <source>
        <dbReference type="ARBA" id="ARBA00023600"/>
    </source>
</evidence>
<gene>
    <name evidence="7" type="ORF">RU93_GL001222</name>
</gene>
<comment type="caution">
    <text evidence="7">The sequence shown here is derived from an EMBL/GenBank/DDBJ whole genome shotgun (WGS) entry which is preliminary data.</text>
</comment>
<dbReference type="AlphaFoldDB" id="A0A1L8QNQ6"/>
<evidence type="ECO:0000313" key="7">
    <source>
        <dbReference type="EMBL" id="OJG09151.1"/>
    </source>
</evidence>
<feature type="transmembrane region" description="Helical" evidence="6">
    <location>
        <begin position="15"/>
        <end position="36"/>
    </location>
</feature>
<accession>A0A1L8QNQ6</accession>
<feature type="transmembrane region" description="Helical" evidence="6">
    <location>
        <begin position="56"/>
        <end position="72"/>
    </location>
</feature>
<organism evidence="7 8">
    <name type="scientific">Enterococcus aquimarinus</name>
    <dbReference type="NCBI Taxonomy" id="328396"/>
    <lineage>
        <taxon>Bacteria</taxon>
        <taxon>Bacillati</taxon>
        <taxon>Bacillota</taxon>
        <taxon>Bacilli</taxon>
        <taxon>Lactobacillales</taxon>
        <taxon>Enterococcaceae</taxon>
        <taxon>Enterococcus</taxon>
    </lineage>
</organism>
<dbReference type="GO" id="GO:0016020">
    <property type="term" value="C:membrane"/>
    <property type="evidence" value="ECO:0007669"/>
    <property type="project" value="UniProtKB-SubCell"/>
</dbReference>
<keyword evidence="2 6" id="KW-0812">Transmembrane</keyword>
<dbReference type="InterPro" id="IPR006480">
    <property type="entry name" value="Phage_holin_4_1"/>
</dbReference>
<dbReference type="Pfam" id="PF05105">
    <property type="entry name" value="Phage_holin_4_1"/>
    <property type="match status" value="1"/>
</dbReference>
<dbReference type="EMBL" id="JXKD01000020">
    <property type="protein sequence ID" value="OJG09151.1"/>
    <property type="molecule type" value="Genomic_DNA"/>
</dbReference>
<proteinExistence type="inferred from homology"/>
<keyword evidence="4 6" id="KW-0472">Membrane</keyword>
<evidence type="ECO:0008006" key="9">
    <source>
        <dbReference type="Google" id="ProtNLM"/>
    </source>
</evidence>